<reference evidence="8" key="1">
    <citation type="journal article" date="2023" name="PhytoFront">
        <title>Draft Genome Resources of Seven Strains of Tilletia horrida, Causal Agent of Kernel Smut of Rice.</title>
        <authorList>
            <person name="Khanal S."/>
            <person name="Antony Babu S."/>
            <person name="Zhou X.G."/>
        </authorList>
    </citation>
    <scope>NUCLEOTIDE SEQUENCE</scope>
    <source>
        <strain evidence="8">TX3</strain>
    </source>
</reference>
<feature type="transmembrane region" description="Helical" evidence="6">
    <location>
        <begin position="56"/>
        <end position="78"/>
    </location>
</feature>
<dbReference type="Pfam" id="PF09446">
    <property type="entry name" value="VMA21"/>
    <property type="match status" value="1"/>
</dbReference>
<evidence type="ECO:0000256" key="6">
    <source>
        <dbReference type="HAMAP-Rule" id="MF_03058"/>
    </source>
</evidence>
<protein>
    <recommendedName>
        <fullName evidence="10">Vacuolar ATPase assembly integral membrane protein VMA21</fullName>
    </recommendedName>
</protein>
<evidence type="ECO:0000256" key="3">
    <source>
        <dbReference type="ARBA" id="ARBA00022989"/>
    </source>
</evidence>
<evidence type="ECO:0000313" key="8">
    <source>
        <dbReference type="EMBL" id="KAK0530635.1"/>
    </source>
</evidence>
<name>A0AAN6JJS9_9BASI</name>
<keyword evidence="1 6" id="KW-0812">Transmembrane</keyword>
<dbReference type="PANTHER" id="PTHR31792:SF3">
    <property type="entry name" value="VACUOLAR ATPASE ASSEMBLY INTEGRAL MEMBRANE PROTEIN VMA21"/>
    <property type="match status" value="1"/>
</dbReference>
<evidence type="ECO:0000256" key="2">
    <source>
        <dbReference type="ARBA" id="ARBA00022824"/>
    </source>
</evidence>
<dbReference type="HAMAP" id="MF_03058">
    <property type="entry name" value="VMA21"/>
    <property type="match status" value="1"/>
</dbReference>
<dbReference type="EMBL" id="JAPDMQ010000209">
    <property type="protein sequence ID" value="KAK0530635.1"/>
    <property type="molecule type" value="Genomic_DNA"/>
</dbReference>
<dbReference type="AlphaFoldDB" id="A0AAN6JJS9"/>
<gene>
    <name evidence="8" type="ORF">OC842_003858</name>
</gene>
<evidence type="ECO:0000256" key="1">
    <source>
        <dbReference type="ARBA" id="ARBA00022692"/>
    </source>
</evidence>
<evidence type="ECO:0000313" key="9">
    <source>
        <dbReference type="Proteomes" id="UP001176521"/>
    </source>
</evidence>
<sequence length="114" mass="11529">MSSVPAVTPSTVAPRGRDPSRGVYYKLAFFTTAIFAAPLSAFFATKDSVFSGNATYAGGLAALVVNVVLVAYVVTAFLEDDGTTAPQRKPAAGSSSSSSSSAAAAGAKEDKKSQ</sequence>
<evidence type="ECO:0000256" key="7">
    <source>
        <dbReference type="SAM" id="MobiDB-lite"/>
    </source>
</evidence>
<organism evidence="8 9">
    <name type="scientific">Tilletia horrida</name>
    <dbReference type="NCBI Taxonomy" id="155126"/>
    <lineage>
        <taxon>Eukaryota</taxon>
        <taxon>Fungi</taxon>
        <taxon>Dikarya</taxon>
        <taxon>Basidiomycota</taxon>
        <taxon>Ustilaginomycotina</taxon>
        <taxon>Exobasidiomycetes</taxon>
        <taxon>Tilletiales</taxon>
        <taxon>Tilletiaceae</taxon>
        <taxon>Tilletia</taxon>
    </lineage>
</organism>
<evidence type="ECO:0000256" key="5">
    <source>
        <dbReference type="ARBA" id="ARBA00023329"/>
    </source>
</evidence>
<comment type="similarity">
    <text evidence="6">Belongs to the VMA21 family.</text>
</comment>
<keyword evidence="4 6" id="KW-0472">Membrane</keyword>
<accession>A0AAN6JJS9</accession>
<comment type="caution">
    <text evidence="6">Lacks conserved residue(s) required for the propagation of feature annotation.</text>
</comment>
<comment type="caution">
    <text evidence="8">The sequence shown here is derived from an EMBL/GenBank/DDBJ whole genome shotgun (WGS) entry which is preliminary data.</text>
</comment>
<comment type="function">
    <text evidence="6">Required for the assembly of the V0 complex of the vacuolar ATPase (V-ATPase) in the endoplasmic reticulum.</text>
</comment>
<proteinExistence type="inferred from homology"/>
<feature type="region of interest" description="Disordered" evidence="7">
    <location>
        <begin position="83"/>
        <end position="114"/>
    </location>
</feature>
<dbReference type="PANTHER" id="PTHR31792">
    <property type="entry name" value="VACUOLAR ATPASE ASSEMBLY INTEGRAL MEMBRANE PROTEIN VMA21"/>
    <property type="match status" value="1"/>
</dbReference>
<dbReference type="GO" id="GO:0005789">
    <property type="term" value="C:endoplasmic reticulum membrane"/>
    <property type="evidence" value="ECO:0007669"/>
    <property type="project" value="UniProtKB-SubCell"/>
</dbReference>
<feature type="region of interest" description="Disordered" evidence="7">
    <location>
        <begin position="1"/>
        <end position="20"/>
    </location>
</feature>
<evidence type="ECO:0000256" key="4">
    <source>
        <dbReference type="ARBA" id="ARBA00023136"/>
    </source>
</evidence>
<dbReference type="Proteomes" id="UP001176521">
    <property type="component" value="Unassembled WGS sequence"/>
</dbReference>
<dbReference type="GO" id="GO:0033116">
    <property type="term" value="C:endoplasmic reticulum-Golgi intermediate compartment membrane"/>
    <property type="evidence" value="ECO:0007669"/>
    <property type="project" value="UniProtKB-SubCell"/>
</dbReference>
<comment type="subcellular location">
    <subcellularLocation>
        <location evidence="6">Endoplasmic reticulum membrane</location>
        <topology evidence="6">Multi-pass membrane protein</topology>
    </subcellularLocation>
    <subcellularLocation>
        <location evidence="6">Endoplasmic reticulum-Golgi intermediate compartment membrane</location>
        <topology evidence="6">Multi-pass membrane protein</topology>
    </subcellularLocation>
    <subcellularLocation>
        <location evidence="6">Cytoplasmic vesicle</location>
        <location evidence="6">COPII-coated vesicle membrane</location>
        <topology evidence="6">Multi-pass membrane protein</topology>
    </subcellularLocation>
</comment>
<dbReference type="InterPro" id="IPR019013">
    <property type="entry name" value="Vma21"/>
</dbReference>
<feature type="compositionally biased region" description="Low complexity" evidence="7">
    <location>
        <begin position="91"/>
        <end position="106"/>
    </location>
</feature>
<keyword evidence="2 6" id="KW-0256">Endoplasmic reticulum</keyword>
<feature type="compositionally biased region" description="Polar residues" evidence="7">
    <location>
        <begin position="1"/>
        <end position="11"/>
    </location>
</feature>
<keyword evidence="3 6" id="KW-1133">Transmembrane helix</keyword>
<dbReference type="GO" id="GO:0070072">
    <property type="term" value="P:vacuolar proton-transporting V-type ATPase complex assembly"/>
    <property type="evidence" value="ECO:0007669"/>
    <property type="project" value="UniProtKB-UniRule"/>
</dbReference>
<feature type="transmembrane region" description="Helical" evidence="6">
    <location>
        <begin position="23"/>
        <end position="44"/>
    </location>
</feature>
<keyword evidence="9" id="KW-1185">Reference proteome</keyword>
<evidence type="ECO:0008006" key="10">
    <source>
        <dbReference type="Google" id="ProtNLM"/>
    </source>
</evidence>
<dbReference type="GO" id="GO:0012507">
    <property type="term" value="C:ER to Golgi transport vesicle membrane"/>
    <property type="evidence" value="ECO:0007669"/>
    <property type="project" value="UniProtKB-SubCell"/>
</dbReference>
<keyword evidence="5 6" id="KW-0968">Cytoplasmic vesicle</keyword>